<dbReference type="EMBL" id="MN739403">
    <property type="protein sequence ID" value="QHT02978.1"/>
    <property type="molecule type" value="Genomic_DNA"/>
</dbReference>
<protein>
    <submittedName>
        <fullName evidence="2">Uncharacterized protein</fullName>
    </submittedName>
</protein>
<feature type="transmembrane region" description="Helical" evidence="1">
    <location>
        <begin position="150"/>
        <end position="168"/>
    </location>
</feature>
<name>A0A6C0CEH7_9ZZZZ</name>
<keyword evidence="1" id="KW-0472">Membrane</keyword>
<sequence length="203" mass="24706">MCYNAEISLNTFIYGLVSAIIVLLLNQTSLDLIIIVLLFTSIQLLEYFTWKYINNKKINYYLSIIGFFIIIIQILYLNYKNLEGYDRLINLIIILLLSLYILNYVNRNNLLYMDKGINGHLRWHWIDIEFPLLLCILFYYLYPSYRKGKYINLLFTFITLIISFYYYYKYKTWGSMWCYISNIIWIFLILRSIYLSQNNFRFP</sequence>
<proteinExistence type="predicted"/>
<evidence type="ECO:0000256" key="1">
    <source>
        <dbReference type="SAM" id="Phobius"/>
    </source>
</evidence>
<feature type="transmembrane region" description="Helical" evidence="1">
    <location>
        <begin position="125"/>
        <end position="143"/>
    </location>
</feature>
<feature type="transmembrane region" description="Helical" evidence="1">
    <location>
        <begin position="174"/>
        <end position="194"/>
    </location>
</feature>
<keyword evidence="1" id="KW-0812">Transmembrane</keyword>
<feature type="transmembrane region" description="Helical" evidence="1">
    <location>
        <begin position="58"/>
        <end position="76"/>
    </location>
</feature>
<dbReference type="AlphaFoldDB" id="A0A6C0CEH7"/>
<keyword evidence="1" id="KW-1133">Transmembrane helix</keyword>
<reference evidence="2" key="1">
    <citation type="journal article" date="2020" name="Nature">
        <title>Giant virus diversity and host interactions through global metagenomics.</title>
        <authorList>
            <person name="Schulz F."/>
            <person name="Roux S."/>
            <person name="Paez-Espino D."/>
            <person name="Jungbluth S."/>
            <person name="Walsh D.A."/>
            <person name="Denef V.J."/>
            <person name="McMahon K.D."/>
            <person name="Konstantinidis K.T."/>
            <person name="Eloe-Fadrosh E.A."/>
            <person name="Kyrpides N.C."/>
            <person name="Woyke T."/>
        </authorList>
    </citation>
    <scope>NUCLEOTIDE SEQUENCE</scope>
    <source>
        <strain evidence="2">GVMAG-M-3300020727-4</strain>
    </source>
</reference>
<organism evidence="2">
    <name type="scientific">viral metagenome</name>
    <dbReference type="NCBI Taxonomy" id="1070528"/>
    <lineage>
        <taxon>unclassified sequences</taxon>
        <taxon>metagenomes</taxon>
        <taxon>organismal metagenomes</taxon>
    </lineage>
</organism>
<accession>A0A6C0CEH7</accession>
<feature type="transmembrane region" description="Helical" evidence="1">
    <location>
        <begin position="88"/>
        <end position="105"/>
    </location>
</feature>
<feature type="transmembrane region" description="Helical" evidence="1">
    <location>
        <begin position="12"/>
        <end position="38"/>
    </location>
</feature>
<evidence type="ECO:0000313" key="2">
    <source>
        <dbReference type="EMBL" id="QHT02978.1"/>
    </source>
</evidence>